<evidence type="ECO:0000259" key="4">
    <source>
        <dbReference type="Pfam" id="PF00766"/>
    </source>
</evidence>
<dbReference type="SUPFAM" id="SSF52467">
    <property type="entry name" value="DHS-like NAD/FAD-binding domain"/>
    <property type="match status" value="1"/>
</dbReference>
<evidence type="ECO:0000256" key="1">
    <source>
        <dbReference type="ARBA" id="ARBA00005817"/>
    </source>
</evidence>
<dbReference type="PANTHER" id="PTHR43153:SF1">
    <property type="entry name" value="ELECTRON TRANSFER FLAVOPROTEIN SUBUNIT ALPHA, MITOCHONDRIAL"/>
    <property type="match status" value="1"/>
</dbReference>
<dbReference type="PANTHER" id="PTHR43153">
    <property type="entry name" value="ELECTRON TRANSFER FLAVOPROTEIN ALPHA"/>
    <property type="match status" value="1"/>
</dbReference>
<evidence type="ECO:0000259" key="5">
    <source>
        <dbReference type="Pfam" id="PF01012"/>
    </source>
</evidence>
<dbReference type="Pfam" id="PF01012">
    <property type="entry name" value="ETF"/>
    <property type="match status" value="1"/>
</dbReference>
<dbReference type="InterPro" id="IPR001308">
    <property type="entry name" value="ETF_a/FixB"/>
</dbReference>
<feature type="domain" description="Electron transfer flavoprotein alpha subunit C-terminal" evidence="4">
    <location>
        <begin position="180"/>
        <end position="259"/>
    </location>
</feature>
<dbReference type="InterPro" id="IPR029035">
    <property type="entry name" value="DHS-like_NAD/FAD-binding_dom"/>
</dbReference>
<dbReference type="InterPro" id="IPR014730">
    <property type="entry name" value="ETF_a/b_N"/>
</dbReference>
<dbReference type="Gene3D" id="3.40.50.1220">
    <property type="entry name" value="TPP-binding domain"/>
    <property type="match status" value="1"/>
</dbReference>
<evidence type="ECO:0000256" key="2">
    <source>
        <dbReference type="ARBA" id="ARBA00011355"/>
    </source>
</evidence>
<protein>
    <submittedName>
        <fullName evidence="6">Electron transfer flavoprotein subunit alpha/FixB family protein</fullName>
    </submittedName>
</protein>
<name>A0ABX0IFZ1_9ACTN</name>
<organism evidence="6 7">
    <name type="scientific">Xiamenia xianingshaonis</name>
    <dbReference type="NCBI Taxonomy" id="2682776"/>
    <lineage>
        <taxon>Bacteria</taxon>
        <taxon>Bacillati</taxon>
        <taxon>Actinomycetota</taxon>
        <taxon>Coriobacteriia</taxon>
        <taxon>Eggerthellales</taxon>
        <taxon>Eggerthellaceae</taxon>
        <taxon>Xiamenia</taxon>
    </lineage>
</organism>
<dbReference type="SUPFAM" id="SSF52402">
    <property type="entry name" value="Adenine nucleotide alpha hydrolases-like"/>
    <property type="match status" value="1"/>
</dbReference>
<reference evidence="6 7" key="1">
    <citation type="submission" date="2019-11" db="EMBL/GenBank/DDBJ databases">
        <title>Eggerthellaceae novel genus isolated from the rectal contents of marmort.</title>
        <authorList>
            <person name="Zhang G."/>
        </authorList>
    </citation>
    <scope>NUCLEOTIDE SEQUENCE [LARGE SCALE GENOMIC DNA]</scope>
    <source>
        <strain evidence="7">zg-886</strain>
    </source>
</reference>
<comment type="similarity">
    <text evidence="1">Belongs to the ETF alpha-subunit/FixB family.</text>
</comment>
<feature type="domain" description="Electron transfer flavoprotein alpha/beta-subunit N-terminal" evidence="5">
    <location>
        <begin position="20"/>
        <end position="148"/>
    </location>
</feature>
<dbReference type="Gene3D" id="3.40.50.620">
    <property type="entry name" value="HUPs"/>
    <property type="match status" value="1"/>
</dbReference>
<sequence>MGKKAWIIATESRRLGGIVDAARGVSDSVSVAAVGSSDLAGEVASYGVDRVVSFVASDDVPVEALGPCVAEFVAADGADLVLSNDSGAARCILGAAAGALGAAVVGNAQALALDGDNVVADNLVANAKAIEAVAAPKMACIYTGPDADRAEGPAAAVECADVPSVEDRVVGFEEAAGTGLATASRVVGVGMGLAARDNLPLVDALVDAMGAEIACTLPCCDDMRWYPSERVLGSSHNTASPDLYIALGISGSPNHTSGFRDAKTAVAVNNDPDAEIFNCCKYGIVGDLFDVVPALTEAFK</sequence>
<dbReference type="EMBL" id="WPCR01000002">
    <property type="protein sequence ID" value="NHM13535.1"/>
    <property type="molecule type" value="Genomic_DNA"/>
</dbReference>
<evidence type="ECO:0000256" key="3">
    <source>
        <dbReference type="ARBA" id="ARBA00025649"/>
    </source>
</evidence>
<accession>A0ABX0IFZ1</accession>
<proteinExistence type="inferred from homology"/>
<comment type="caution">
    <text evidence="6">The sequence shown here is derived from an EMBL/GenBank/DDBJ whole genome shotgun (WGS) entry which is preliminary data.</text>
</comment>
<keyword evidence="7" id="KW-1185">Reference proteome</keyword>
<dbReference type="InterPro" id="IPR014729">
    <property type="entry name" value="Rossmann-like_a/b/a_fold"/>
</dbReference>
<evidence type="ECO:0000313" key="7">
    <source>
        <dbReference type="Proteomes" id="UP000636394"/>
    </source>
</evidence>
<gene>
    <name evidence="6" type="ORF">GMI68_01900</name>
</gene>
<dbReference type="Pfam" id="PF00766">
    <property type="entry name" value="ETF_alpha"/>
    <property type="match status" value="1"/>
</dbReference>
<dbReference type="RefSeq" id="WP_165057840.1">
    <property type="nucleotide sequence ID" value="NZ_WPCR01000002.1"/>
</dbReference>
<comment type="subunit">
    <text evidence="2">Heterodimer of an alpha and a beta subunit.</text>
</comment>
<dbReference type="InterPro" id="IPR014731">
    <property type="entry name" value="ETF_asu_C"/>
</dbReference>
<evidence type="ECO:0000313" key="6">
    <source>
        <dbReference type="EMBL" id="NHM13535.1"/>
    </source>
</evidence>
<comment type="function">
    <text evidence="3">The electron transfer flavoprotein serves as a specific electron acceptor for other dehydrogenases. It transfers the electrons to the main respiratory chain via ETF-ubiquinone oxidoreductase (ETF dehydrogenase).</text>
</comment>
<dbReference type="Proteomes" id="UP000636394">
    <property type="component" value="Unassembled WGS sequence"/>
</dbReference>